<proteinExistence type="predicted"/>
<sequence length="503" mass="54430">GARRLVAGALYERGMIGPIDETAIAICDGQRLVNGAFGDTEAHDPPIVREDGVSRPALLLIIRPTPANACQRCAARGSPEMLSTGQLCELALAPGGALPWTGWPSSTSSGRGRRGGPTWRRAFWRRRGSRRGVGDGSTRVALRVIAMGWISAFGATTNLHGNMLLRSSAVPRGLAPGVEFARRRRLPFGCRPPPSTAGFVYDGGLEIAEVVSAKEAEALEDRAPPLLRWARECCEAAGPPGSLGRDVFRFAKLATLDELIDGVEGTRSPLQGCVTELTGLTSWALGKRRASRRLAQILFRRWVQAREGGAALISAFAWIDGAGRVEGDAARVAQRAYPSIKHQGDIALADPKALVLRLREHGRVTWMLAVGGCPSRGHAVSDVGRKGSDAPRSQPAGHLMWFIEGLNREVPEVEVLQLYAIFWRVPLELVAGDMGWERWRRLLCTWASWDLLPSFEAAAPCPLGPAKFATPHVSSAAKTEPEKCEALRRSPFGNSFQRVVDAR</sequence>
<reference evidence="1" key="1">
    <citation type="submission" date="2023-10" db="EMBL/GenBank/DDBJ databases">
        <authorList>
            <person name="Chen Y."/>
            <person name="Shah S."/>
            <person name="Dougan E. K."/>
            <person name="Thang M."/>
            <person name="Chan C."/>
        </authorList>
    </citation>
    <scope>NUCLEOTIDE SEQUENCE [LARGE SCALE GENOMIC DNA]</scope>
</reference>
<comment type="caution">
    <text evidence="1">The sequence shown here is derived from an EMBL/GenBank/DDBJ whole genome shotgun (WGS) entry which is preliminary data.</text>
</comment>
<feature type="non-terminal residue" evidence="1">
    <location>
        <position position="503"/>
    </location>
</feature>
<feature type="non-terminal residue" evidence="1">
    <location>
        <position position="1"/>
    </location>
</feature>
<organism evidence="1 2">
    <name type="scientific">Prorocentrum cordatum</name>
    <dbReference type="NCBI Taxonomy" id="2364126"/>
    <lineage>
        <taxon>Eukaryota</taxon>
        <taxon>Sar</taxon>
        <taxon>Alveolata</taxon>
        <taxon>Dinophyceae</taxon>
        <taxon>Prorocentrales</taxon>
        <taxon>Prorocentraceae</taxon>
        <taxon>Prorocentrum</taxon>
    </lineage>
</organism>
<evidence type="ECO:0000313" key="1">
    <source>
        <dbReference type="EMBL" id="CAK0804632.1"/>
    </source>
</evidence>
<protein>
    <submittedName>
        <fullName evidence="1">Uncharacterized protein</fullName>
    </submittedName>
</protein>
<keyword evidence="2" id="KW-1185">Reference proteome</keyword>
<accession>A0ABN9QFA8</accession>
<dbReference type="EMBL" id="CAUYUJ010003282">
    <property type="protein sequence ID" value="CAK0804632.1"/>
    <property type="molecule type" value="Genomic_DNA"/>
</dbReference>
<gene>
    <name evidence="1" type="ORF">PCOR1329_LOCUS11366</name>
</gene>
<dbReference type="Proteomes" id="UP001189429">
    <property type="component" value="Unassembled WGS sequence"/>
</dbReference>
<name>A0ABN9QFA8_9DINO</name>
<evidence type="ECO:0000313" key="2">
    <source>
        <dbReference type="Proteomes" id="UP001189429"/>
    </source>
</evidence>